<evidence type="ECO:0000313" key="1">
    <source>
        <dbReference type="EMBL" id="KDA00872.1"/>
    </source>
</evidence>
<evidence type="ECO:0000313" key="2">
    <source>
        <dbReference type="Proteomes" id="UP000024942"/>
    </source>
</evidence>
<gene>
    <name evidence="1" type="ORF">HOC_18379</name>
</gene>
<name>A0A059G220_9PROT</name>
<reference evidence="1 2" key="1">
    <citation type="journal article" date="2014" name="Antonie Van Leeuwenhoek">
        <title>Hyphomonas beringensis sp. nov. and Hyphomonas chukchiensis sp. nov., isolated from surface seawater of the Bering Sea and Chukchi Sea.</title>
        <authorList>
            <person name="Li C."/>
            <person name="Lai Q."/>
            <person name="Li G."/>
            <person name="Dong C."/>
            <person name="Wang J."/>
            <person name="Liao Y."/>
            <person name="Shao Z."/>
        </authorList>
    </citation>
    <scope>NUCLEOTIDE SEQUENCE [LARGE SCALE GENOMIC DNA]</scope>
    <source>
        <strain evidence="1 2">SCH89</strain>
    </source>
</reference>
<organism evidence="1 2">
    <name type="scientific">Hyphomonas oceanitis SCH89</name>
    <dbReference type="NCBI Taxonomy" id="1280953"/>
    <lineage>
        <taxon>Bacteria</taxon>
        <taxon>Pseudomonadati</taxon>
        <taxon>Pseudomonadota</taxon>
        <taxon>Alphaproteobacteria</taxon>
        <taxon>Hyphomonadales</taxon>
        <taxon>Hyphomonadaceae</taxon>
        <taxon>Hyphomonas</taxon>
    </lineage>
</organism>
<sequence>MHIDDEKPNVMLTASWMFYVVGAITCRPLVYDAFEVSSDGIEQVILLQRDRPICEDDPKLKPKE</sequence>
<accession>A0A059G220</accession>
<protein>
    <submittedName>
        <fullName evidence="1">Uncharacterized protein</fullName>
    </submittedName>
</protein>
<dbReference type="AlphaFoldDB" id="A0A059G220"/>
<dbReference type="PATRIC" id="fig|1280953.3.peg.3678"/>
<dbReference type="RefSeq" id="WP_119455237.1">
    <property type="nucleotide sequence ID" value="NZ_ARYL01000045.1"/>
</dbReference>
<proteinExistence type="predicted"/>
<comment type="caution">
    <text evidence="1">The sequence shown here is derived from an EMBL/GenBank/DDBJ whole genome shotgun (WGS) entry which is preliminary data.</text>
</comment>
<dbReference type="STRING" id="1280953.HOC_18379"/>
<dbReference type="EMBL" id="ARYL01000045">
    <property type="protein sequence ID" value="KDA00872.1"/>
    <property type="molecule type" value="Genomic_DNA"/>
</dbReference>
<dbReference type="Proteomes" id="UP000024942">
    <property type="component" value="Unassembled WGS sequence"/>
</dbReference>
<keyword evidence="2" id="KW-1185">Reference proteome</keyword>